<dbReference type="Proteomes" id="UP000439983">
    <property type="component" value="Unassembled WGS sequence"/>
</dbReference>
<evidence type="ECO:0000259" key="2">
    <source>
        <dbReference type="Pfam" id="PF13628"/>
    </source>
</evidence>
<gene>
    <name evidence="3" type="ORF">GHK62_17345</name>
</gene>
<evidence type="ECO:0000313" key="3">
    <source>
        <dbReference type="EMBL" id="MQX16474.1"/>
    </source>
</evidence>
<feature type="domain" description="DUF4142" evidence="2">
    <location>
        <begin position="37"/>
        <end position="173"/>
    </location>
</feature>
<feature type="signal peptide" evidence="1">
    <location>
        <begin position="1"/>
        <end position="19"/>
    </location>
</feature>
<keyword evidence="4" id="KW-1185">Reference proteome</keyword>
<evidence type="ECO:0000313" key="4">
    <source>
        <dbReference type="Proteomes" id="UP000439983"/>
    </source>
</evidence>
<organism evidence="3 4">
    <name type="scientific">Sinorhizobium terangae</name>
    <dbReference type="NCBI Taxonomy" id="110322"/>
    <lineage>
        <taxon>Bacteria</taxon>
        <taxon>Pseudomonadati</taxon>
        <taxon>Pseudomonadota</taxon>
        <taxon>Alphaproteobacteria</taxon>
        <taxon>Hyphomicrobiales</taxon>
        <taxon>Rhizobiaceae</taxon>
        <taxon>Sinorhizobium/Ensifer group</taxon>
        <taxon>Sinorhizobium</taxon>
    </lineage>
</organism>
<dbReference type="OrthoDB" id="9101320at2"/>
<dbReference type="InterPro" id="IPR025419">
    <property type="entry name" value="DUF4142"/>
</dbReference>
<dbReference type="PANTHER" id="PTHR38593:SF1">
    <property type="entry name" value="BLR2558 PROTEIN"/>
    <property type="match status" value="1"/>
</dbReference>
<accession>A0A6N7LI96</accession>
<dbReference type="RefSeq" id="WP_153440393.1">
    <property type="nucleotide sequence ID" value="NZ_JACIGA010000002.1"/>
</dbReference>
<protein>
    <submittedName>
        <fullName evidence="3">DUF4142 domain-containing protein</fullName>
    </submittedName>
</protein>
<dbReference type="AlphaFoldDB" id="A0A6N7LI96"/>
<dbReference type="PANTHER" id="PTHR38593">
    <property type="entry name" value="BLR2558 PROTEIN"/>
    <property type="match status" value="1"/>
</dbReference>
<feature type="chain" id="PRO_5026882229" evidence="1">
    <location>
        <begin position="20"/>
        <end position="175"/>
    </location>
</feature>
<sequence length="175" mass="19182">MREIALMAAVMMVATSALAQSAAEKSGVNTLVGVPPKTEDFVKEVSMSDMFEVESSKIAAERAAGPTKTFAEQMVQDHQKTTTELKQLIDGGKIKAAPATAMSEDQQETLNELKGLQGDEFNEQYRDDQVEAHEDAVDVFKRYAEEGDNPDLKAWAGKTLPALEHHLQMARDLAK</sequence>
<keyword evidence="1" id="KW-0732">Signal</keyword>
<proteinExistence type="predicted"/>
<evidence type="ECO:0000256" key="1">
    <source>
        <dbReference type="SAM" id="SignalP"/>
    </source>
</evidence>
<dbReference type="Gene3D" id="1.20.1260.10">
    <property type="match status" value="1"/>
</dbReference>
<name>A0A6N7LI96_SINTE</name>
<dbReference type="EMBL" id="WITC01000061">
    <property type="protein sequence ID" value="MQX16474.1"/>
    <property type="molecule type" value="Genomic_DNA"/>
</dbReference>
<dbReference type="InterPro" id="IPR012347">
    <property type="entry name" value="Ferritin-like"/>
</dbReference>
<dbReference type="Pfam" id="PF13628">
    <property type="entry name" value="DUF4142"/>
    <property type="match status" value="1"/>
</dbReference>
<reference evidence="3 4" key="1">
    <citation type="journal article" date="2013" name="Genome Biol.">
        <title>Comparative genomics of the core and accessory genomes of 48 Sinorhizobium strains comprising five genospecies.</title>
        <authorList>
            <person name="Sugawara M."/>
            <person name="Epstein B."/>
            <person name="Badgley B.D."/>
            <person name="Unno T."/>
            <person name="Xu L."/>
            <person name="Reese J."/>
            <person name="Gyaneshwar P."/>
            <person name="Denny R."/>
            <person name="Mudge J."/>
            <person name="Bharti A.K."/>
            <person name="Farmer A.D."/>
            <person name="May G.D."/>
            <person name="Woodward J.E."/>
            <person name="Medigue C."/>
            <person name="Vallenet D."/>
            <person name="Lajus A."/>
            <person name="Rouy Z."/>
            <person name="Martinez-Vaz B."/>
            <person name="Tiffin P."/>
            <person name="Young N.D."/>
            <person name="Sadowsky M.J."/>
        </authorList>
    </citation>
    <scope>NUCLEOTIDE SEQUENCE [LARGE SCALE GENOMIC DNA]</scope>
    <source>
        <strain evidence="3 4">USDA4894</strain>
    </source>
</reference>
<comment type="caution">
    <text evidence="3">The sequence shown here is derived from an EMBL/GenBank/DDBJ whole genome shotgun (WGS) entry which is preliminary data.</text>
</comment>